<dbReference type="Gene3D" id="1.20.1070.10">
    <property type="entry name" value="Rhodopsin 7-helix transmembrane proteins"/>
    <property type="match status" value="1"/>
</dbReference>
<keyword evidence="1" id="KW-1133">Transmembrane helix</keyword>
<dbReference type="SUPFAM" id="SSF81321">
    <property type="entry name" value="Family A G protein-coupled receptor-like"/>
    <property type="match status" value="1"/>
</dbReference>
<evidence type="ECO:0000256" key="1">
    <source>
        <dbReference type="SAM" id="Phobius"/>
    </source>
</evidence>
<organism evidence="2 3">
    <name type="scientific">Priapulus caudatus</name>
    <name type="common">Priapulid worm</name>
    <dbReference type="NCBI Taxonomy" id="37621"/>
    <lineage>
        <taxon>Eukaryota</taxon>
        <taxon>Metazoa</taxon>
        <taxon>Ecdysozoa</taxon>
        <taxon>Scalidophora</taxon>
        <taxon>Priapulida</taxon>
        <taxon>Priapulimorpha</taxon>
        <taxon>Priapulimorphida</taxon>
        <taxon>Priapulidae</taxon>
        <taxon>Priapulus</taxon>
    </lineage>
</organism>
<reference evidence="3" key="1">
    <citation type="submission" date="2025-08" db="UniProtKB">
        <authorList>
            <consortium name="RefSeq"/>
        </authorList>
    </citation>
    <scope>IDENTIFICATION</scope>
</reference>
<gene>
    <name evidence="3" type="primary">LOC106806076</name>
</gene>
<dbReference type="Proteomes" id="UP000695022">
    <property type="component" value="Unplaced"/>
</dbReference>
<accession>A0ABM1DTY8</accession>
<dbReference type="RefSeq" id="XP_014663409.1">
    <property type="nucleotide sequence ID" value="XM_014807923.1"/>
</dbReference>
<protein>
    <submittedName>
        <fullName evidence="3">Gonadotropin-releasing hormone II receptor-like</fullName>
    </submittedName>
</protein>
<sequence>MEWVDVWEDELVEAYIFRSLQAPFDNDFYQCTTMGVYTEEWQERLYTIASLVTLFLLPLLIIAVSYLMIFYTIAVKANNNLTAKGEVEEQNTASLLQLSMSCAASSPVCITRHTVEKNVQCNRDAFHKC</sequence>
<dbReference type="GeneID" id="106806076"/>
<proteinExistence type="predicted"/>
<name>A0ABM1DTY8_PRICU</name>
<keyword evidence="1" id="KW-0812">Transmembrane</keyword>
<keyword evidence="2" id="KW-1185">Reference proteome</keyword>
<evidence type="ECO:0000313" key="2">
    <source>
        <dbReference type="Proteomes" id="UP000695022"/>
    </source>
</evidence>
<feature type="transmembrane region" description="Helical" evidence="1">
    <location>
        <begin position="45"/>
        <end position="74"/>
    </location>
</feature>
<keyword evidence="1" id="KW-0472">Membrane</keyword>
<evidence type="ECO:0000313" key="3">
    <source>
        <dbReference type="RefSeq" id="XP_014663409.1"/>
    </source>
</evidence>